<dbReference type="Proteomes" id="UP001139179">
    <property type="component" value="Unassembled WGS sequence"/>
</dbReference>
<name>A0A9X2DMD6_9BACI</name>
<evidence type="ECO:0000313" key="2">
    <source>
        <dbReference type="Proteomes" id="UP001139179"/>
    </source>
</evidence>
<dbReference type="EMBL" id="JAMBOL010000002">
    <property type="protein sequence ID" value="MCM3713176.1"/>
    <property type="molecule type" value="Genomic_DNA"/>
</dbReference>
<comment type="caution">
    <text evidence="1">The sequence shown here is derived from an EMBL/GenBank/DDBJ whole genome shotgun (WGS) entry which is preliminary data.</text>
</comment>
<proteinExistence type="predicted"/>
<keyword evidence="2" id="KW-1185">Reference proteome</keyword>
<dbReference type="RefSeq" id="WP_251221997.1">
    <property type="nucleotide sequence ID" value="NZ_JAMBOL010000002.1"/>
</dbReference>
<dbReference type="AlphaFoldDB" id="A0A9X2DMD6"/>
<organism evidence="1 2">
    <name type="scientific">Halalkalibacter oceani</name>
    <dbReference type="NCBI Taxonomy" id="1653776"/>
    <lineage>
        <taxon>Bacteria</taxon>
        <taxon>Bacillati</taxon>
        <taxon>Bacillota</taxon>
        <taxon>Bacilli</taxon>
        <taxon>Bacillales</taxon>
        <taxon>Bacillaceae</taxon>
        <taxon>Halalkalibacter</taxon>
    </lineage>
</organism>
<sequence>MIQSRIHNEGIGQPSQPRPLHLTQGQVFQGRIAKLYPQNMAALQVHGTTVTARLEAALTAGQRYWFEVQESAGIPRLRVLDDNAIRQREGLGDQPSIQKLIQQLSLPASKETEAFVRHLSEQQQPFTRQTVVSGSQLLTELQQFNQRGFQTLIEMMQRQLPLTKETFQAYQSLTLSPSLTQQLQQLSQMLEQSTHPATGQLRQLTAALVHPDQQAKPSPIVQLLAQFATEGEGDVSRGAGQLLARLGIIEAGASRSQLASQFQTAVLHPANREIVASLWPDLRSGQGAELSRLEPRQFLETMLGRLSIPAGKEGEPALQQLLQLLQSKEPAAAIHSRWLTLPQQELSASERAAFLQVLESGSPFAQEKGGAAKHLQHVLQLLGYQHERDVSRLLQGELTRETIVTDRVKAQLLQLQQQDLPAGLKEQVNQTLQRLTGQQLLAQEQNGPYQQLILQLPLTLGAWQTDMTVQWEGKKQQNGELNPDYCRILFYLTLEQLEETIVDVQIQNRIVAVTVYNEHESPDALINVLVPTLKKGLAEHNYQLLSVKWRKMKDAQASSQQANHLYKPHVHYQGVDVRI</sequence>
<gene>
    <name evidence="1" type="ORF">M3202_03700</name>
</gene>
<evidence type="ECO:0008006" key="3">
    <source>
        <dbReference type="Google" id="ProtNLM"/>
    </source>
</evidence>
<accession>A0A9X2DMD6</accession>
<reference evidence="1" key="1">
    <citation type="submission" date="2022-05" db="EMBL/GenBank/DDBJ databases">
        <title>Comparative Genomics of Spacecraft Associated Microbes.</title>
        <authorList>
            <person name="Tran M.T."/>
            <person name="Wright A."/>
            <person name="Seuylemezian A."/>
            <person name="Eisen J."/>
            <person name="Coil D."/>
        </authorList>
    </citation>
    <scope>NUCLEOTIDE SEQUENCE</scope>
    <source>
        <strain evidence="1">214.1.1</strain>
    </source>
</reference>
<evidence type="ECO:0000313" key="1">
    <source>
        <dbReference type="EMBL" id="MCM3713176.1"/>
    </source>
</evidence>
<protein>
    <recommendedName>
        <fullName evidence="3">Flagellar hook-length control protein-like C-terminal domain-containing protein</fullName>
    </recommendedName>
</protein>